<dbReference type="EnsemblPlants" id="MELO3C029283.2.1">
    <property type="protein sequence ID" value="MELO3C029283.2.1"/>
    <property type="gene ID" value="MELO3C029283.2"/>
</dbReference>
<sequence>MVVISQEHQNCSTCKLRVKQMHRTRSQASIILELVKRIVLFGHFIMRLLLVIIQHSSELY</sequence>
<accession>A0A9I9E649</accession>
<organism evidence="1">
    <name type="scientific">Cucumis melo</name>
    <name type="common">Muskmelon</name>
    <dbReference type="NCBI Taxonomy" id="3656"/>
    <lineage>
        <taxon>Eukaryota</taxon>
        <taxon>Viridiplantae</taxon>
        <taxon>Streptophyta</taxon>
        <taxon>Embryophyta</taxon>
        <taxon>Tracheophyta</taxon>
        <taxon>Spermatophyta</taxon>
        <taxon>Magnoliopsida</taxon>
        <taxon>eudicotyledons</taxon>
        <taxon>Gunneridae</taxon>
        <taxon>Pentapetalae</taxon>
        <taxon>rosids</taxon>
        <taxon>fabids</taxon>
        <taxon>Cucurbitales</taxon>
        <taxon>Cucurbitaceae</taxon>
        <taxon>Benincaseae</taxon>
        <taxon>Cucumis</taxon>
    </lineage>
</organism>
<dbReference type="Gramene" id="MELO3C029283.2.1">
    <property type="protein sequence ID" value="MELO3C029283.2.1"/>
    <property type="gene ID" value="MELO3C029283.2"/>
</dbReference>
<evidence type="ECO:0000313" key="1">
    <source>
        <dbReference type="EnsemblPlants" id="MELO3C029283.2.1"/>
    </source>
</evidence>
<protein>
    <submittedName>
        <fullName evidence="1">Uncharacterized protein</fullName>
    </submittedName>
</protein>
<name>A0A9I9E649_CUCME</name>
<reference evidence="1" key="1">
    <citation type="submission" date="2023-03" db="UniProtKB">
        <authorList>
            <consortium name="EnsemblPlants"/>
        </authorList>
    </citation>
    <scope>IDENTIFICATION</scope>
</reference>
<dbReference type="AlphaFoldDB" id="A0A9I9E649"/>
<proteinExistence type="predicted"/>